<dbReference type="PANTHER" id="PTHR42994">
    <property type="entry name" value="PEPTIDASE T"/>
    <property type="match status" value="1"/>
</dbReference>
<dbReference type="EMBL" id="AOFI03000007">
    <property type="protein sequence ID" value="KAF4325180.1"/>
    <property type="molecule type" value="Genomic_DNA"/>
</dbReference>
<dbReference type="InterPro" id="IPR002933">
    <property type="entry name" value="Peptidase_M20"/>
</dbReference>
<evidence type="ECO:0000259" key="15">
    <source>
        <dbReference type="PROSITE" id="PS51733"/>
    </source>
</evidence>
<keyword evidence="11" id="KW-0862">Zinc</keyword>
<dbReference type="InterPro" id="IPR036264">
    <property type="entry name" value="Bact_exopeptidase_dim_dom"/>
</dbReference>
<dbReference type="InterPro" id="IPR011650">
    <property type="entry name" value="Peptidase_M20_dimer"/>
</dbReference>
<evidence type="ECO:0000256" key="7">
    <source>
        <dbReference type="ARBA" id="ARBA00022670"/>
    </source>
</evidence>
<evidence type="ECO:0000256" key="1">
    <source>
        <dbReference type="ARBA" id="ARBA00001947"/>
    </source>
</evidence>
<gene>
    <name evidence="17" type="ORF">G195_001279</name>
</gene>
<organism evidence="17 18">
    <name type="scientific">Phytophthora kernoviae 00238/432</name>
    <dbReference type="NCBI Taxonomy" id="1284355"/>
    <lineage>
        <taxon>Eukaryota</taxon>
        <taxon>Sar</taxon>
        <taxon>Stramenopiles</taxon>
        <taxon>Oomycota</taxon>
        <taxon>Peronosporomycetes</taxon>
        <taxon>Peronosporales</taxon>
        <taxon>Peronosporaceae</taxon>
        <taxon>Phytophthora</taxon>
    </lineage>
</organism>
<evidence type="ECO:0000256" key="10">
    <source>
        <dbReference type="ARBA" id="ARBA00022801"/>
    </source>
</evidence>
<dbReference type="NCBIfam" id="TIGR01883">
    <property type="entry name" value="PepT-like"/>
    <property type="match status" value="1"/>
</dbReference>
<comment type="similarity">
    <text evidence="4">Belongs to the 2-oxoacid dehydrogenase family.</text>
</comment>
<dbReference type="GO" id="GO:0008237">
    <property type="term" value="F:metallopeptidase activity"/>
    <property type="evidence" value="ECO:0007669"/>
    <property type="project" value="UniProtKB-KW"/>
</dbReference>
<comment type="similarity">
    <text evidence="5">Belongs to the LipB family.</text>
</comment>
<dbReference type="Pfam" id="PF21948">
    <property type="entry name" value="LplA-B_cat"/>
    <property type="match status" value="1"/>
</dbReference>
<dbReference type="InterPro" id="IPR001261">
    <property type="entry name" value="ArgE/DapE_CS"/>
</dbReference>
<dbReference type="Gene3D" id="3.30.70.360">
    <property type="match status" value="1"/>
</dbReference>
<dbReference type="GO" id="GO:0009249">
    <property type="term" value="P:protein lipoylation"/>
    <property type="evidence" value="ECO:0007669"/>
    <property type="project" value="InterPro"/>
</dbReference>
<dbReference type="InterPro" id="IPR036625">
    <property type="entry name" value="E3-bd_dom_sf"/>
</dbReference>
<protein>
    <recommendedName>
        <fullName evidence="6">lipoyl(octanoyl) transferase</fullName>
        <ecNumber evidence="6">2.3.1.181</ecNumber>
    </recommendedName>
</protein>
<dbReference type="PROSITE" id="PS00759">
    <property type="entry name" value="ARGE_DAPE_CPG2_2"/>
    <property type="match status" value="1"/>
</dbReference>
<evidence type="ECO:0000256" key="13">
    <source>
        <dbReference type="ARBA" id="ARBA00023315"/>
    </source>
</evidence>
<dbReference type="NCBIfam" id="TIGR00214">
    <property type="entry name" value="lipB"/>
    <property type="match status" value="1"/>
</dbReference>
<evidence type="ECO:0000256" key="5">
    <source>
        <dbReference type="ARBA" id="ARBA00007907"/>
    </source>
</evidence>
<keyword evidence="8" id="KW-0808">Transferase</keyword>
<reference evidence="17" key="2">
    <citation type="submission" date="2020-02" db="EMBL/GenBank/DDBJ databases">
        <authorList>
            <person name="Studholme D.J."/>
        </authorList>
    </citation>
    <scope>NUCLEOTIDE SEQUENCE</scope>
    <source>
        <strain evidence="17">00238/432</strain>
    </source>
</reference>
<dbReference type="AlphaFoldDB" id="A0A8J4SIS1"/>
<dbReference type="GO" id="GO:0006508">
    <property type="term" value="P:proteolysis"/>
    <property type="evidence" value="ECO:0007669"/>
    <property type="project" value="UniProtKB-KW"/>
</dbReference>
<dbReference type="NCBIfam" id="NF010925">
    <property type="entry name" value="PRK14345.1"/>
    <property type="match status" value="1"/>
</dbReference>
<dbReference type="Pfam" id="PF01546">
    <property type="entry name" value="Peptidase_M20"/>
    <property type="match status" value="1"/>
</dbReference>
<evidence type="ECO:0000256" key="2">
    <source>
        <dbReference type="ARBA" id="ARBA00004821"/>
    </source>
</evidence>
<dbReference type="Pfam" id="PF00198">
    <property type="entry name" value="2-oxoacid_dh"/>
    <property type="match status" value="1"/>
</dbReference>
<dbReference type="Gene3D" id="3.40.630.10">
    <property type="entry name" value="Zn peptidases"/>
    <property type="match status" value="1"/>
</dbReference>
<dbReference type="EC" id="2.3.1.181" evidence="6"/>
<dbReference type="Gene3D" id="3.30.559.10">
    <property type="entry name" value="Chloramphenicol acetyltransferase-like domain"/>
    <property type="match status" value="1"/>
</dbReference>
<evidence type="ECO:0000259" key="16">
    <source>
        <dbReference type="PROSITE" id="PS51826"/>
    </source>
</evidence>
<dbReference type="PROSITE" id="PS01313">
    <property type="entry name" value="LIPB"/>
    <property type="match status" value="1"/>
</dbReference>
<evidence type="ECO:0000313" key="18">
    <source>
        <dbReference type="Proteomes" id="UP000702964"/>
    </source>
</evidence>
<dbReference type="PROSITE" id="PS51826">
    <property type="entry name" value="PSBD"/>
    <property type="match status" value="1"/>
</dbReference>
<feature type="compositionally biased region" description="Polar residues" evidence="14">
    <location>
        <begin position="48"/>
        <end position="60"/>
    </location>
</feature>
<keyword evidence="9" id="KW-0479">Metal-binding</keyword>
<evidence type="ECO:0000313" key="17">
    <source>
        <dbReference type="EMBL" id="KAF4325180.1"/>
    </source>
</evidence>
<dbReference type="PROSITE" id="PS51733">
    <property type="entry name" value="BPL_LPL_CATALYTIC"/>
    <property type="match status" value="1"/>
</dbReference>
<dbReference type="InterPro" id="IPR045864">
    <property type="entry name" value="aa-tRNA-synth_II/BPL/LPL"/>
</dbReference>
<dbReference type="GO" id="GO:0033819">
    <property type="term" value="F:lipoyl(octanoyl) transferase activity"/>
    <property type="evidence" value="ECO:0007669"/>
    <property type="project" value="UniProtKB-EC"/>
</dbReference>
<dbReference type="CDD" id="cd16444">
    <property type="entry name" value="LipB"/>
    <property type="match status" value="1"/>
</dbReference>
<feature type="compositionally biased region" description="Low complexity" evidence="14">
    <location>
        <begin position="62"/>
        <end position="73"/>
    </location>
</feature>
<dbReference type="Gene3D" id="4.10.320.10">
    <property type="entry name" value="E3-binding domain"/>
    <property type="match status" value="1"/>
</dbReference>
<keyword evidence="10" id="KW-0378">Hydrolase</keyword>
<dbReference type="SUPFAM" id="SSF55031">
    <property type="entry name" value="Bacterial exopeptidase dimerisation domain"/>
    <property type="match status" value="1"/>
</dbReference>
<dbReference type="HAMAP" id="MF_00013">
    <property type="entry name" value="LipB"/>
    <property type="match status" value="1"/>
</dbReference>
<dbReference type="InterPro" id="IPR000544">
    <property type="entry name" value="Octanoyltransferase"/>
</dbReference>
<dbReference type="InterPro" id="IPR001078">
    <property type="entry name" value="2-oxoacid_DH_actylTfrase"/>
</dbReference>
<evidence type="ECO:0000256" key="6">
    <source>
        <dbReference type="ARBA" id="ARBA00012334"/>
    </source>
</evidence>
<dbReference type="CDD" id="cd05683">
    <property type="entry name" value="M20_peptT_like"/>
    <property type="match status" value="1"/>
</dbReference>
<dbReference type="InterPro" id="IPR004143">
    <property type="entry name" value="BPL_LPL_catalytic"/>
</dbReference>
<comment type="similarity">
    <text evidence="3">Belongs to the peptidase M20A family.</text>
</comment>
<accession>A0A8J4SIS1</accession>
<dbReference type="Pfam" id="PF07687">
    <property type="entry name" value="M20_dimer"/>
    <property type="match status" value="1"/>
</dbReference>
<dbReference type="InterPro" id="IPR004167">
    <property type="entry name" value="PSBD"/>
</dbReference>
<comment type="cofactor">
    <cofactor evidence="1">
        <name>Zn(2+)</name>
        <dbReference type="ChEBI" id="CHEBI:29105"/>
    </cofactor>
</comment>
<feature type="domain" description="BPL/LPL catalytic" evidence="15">
    <location>
        <begin position="356"/>
        <end position="547"/>
    </location>
</feature>
<dbReference type="Pfam" id="PF02817">
    <property type="entry name" value="E3_binding"/>
    <property type="match status" value="1"/>
</dbReference>
<proteinExistence type="inferred from homology"/>
<keyword evidence="13" id="KW-0012">Acyltransferase</keyword>
<dbReference type="InterPro" id="IPR023213">
    <property type="entry name" value="CAT-like_dom_sf"/>
</dbReference>
<evidence type="ECO:0000256" key="3">
    <source>
        <dbReference type="ARBA" id="ARBA00006247"/>
    </source>
</evidence>
<evidence type="ECO:0000256" key="12">
    <source>
        <dbReference type="ARBA" id="ARBA00023049"/>
    </source>
</evidence>
<comment type="pathway">
    <text evidence="2">Protein modification; protein lipoylation via endogenous pathway; protein N(6)-(lipoyl)lysine from octanoyl-[acyl-carrier-protein]: step 1/2.</text>
</comment>
<evidence type="ECO:0000256" key="8">
    <source>
        <dbReference type="ARBA" id="ARBA00022679"/>
    </source>
</evidence>
<dbReference type="InterPro" id="IPR010162">
    <property type="entry name" value="PepT-like"/>
</dbReference>
<dbReference type="SUPFAM" id="SSF53187">
    <property type="entry name" value="Zn-dependent exopeptidases"/>
    <property type="match status" value="1"/>
</dbReference>
<evidence type="ECO:0000256" key="4">
    <source>
        <dbReference type="ARBA" id="ARBA00007317"/>
    </source>
</evidence>
<sequence>MRNRYSPAVQTLAAEHGLNLQNIQGSGAGGRITRKDVLAYVAQGGNTSAVPAESSVSGQHAPSGVPSSSPFSGLNRSVGETGPSTAESIPAADAGVPVRHSGIHLTESPKIPQIEVEGGGQGRSEYFIDVTPVRNAIARNMRQSVSEIPHAWTMIEVDVTNLVMLRNKLKDEFKRKEGINLTYLSFMMKGVVNAIKDYPIMNSVWAVDKIIVKRDINLSMAVGTEDSVLTPVIKHADQRNIAGLAREVDELARKTREGTLKLDHMQGGTFTVNNTGSFGSILSQPIINYPQAAILTFESIVKKPVVINDMIAAMNIETEGCGEIMSKPLDVVYIPMLDYEEAWNRQKAIVQQLDEGEGAEQMLLLQHPPTYTIGSQNHPEHLLLSEDELREQGISLFQIDRGGDITYHGPGQLVGYPLLVLGRDEALDLHGYLRCLEQMIIDYLADQGIEAGRKEGYTGVWIGDLKIAAIGVKFNRCKHRRGFVTSHGFAFNITSGIQHAGFQGIIPCGIEQYGVTSLEDITGKTYTVEQVAQDIVPYFNRIFPYEITWITEKEALLRLPMIKQQRVIDQFMELVQIDSETTHEQNISKVLKEQFTQLGLSVYEDDTMEKTGHGAGNLVITWEAEGAEEAAPIFFTCHMDTVTPGQGIKPELGEDGWIRSDGTTILGADDKAGIAALFEAIRAIQENNLPHGKIQFVITVGEESGLVGARAMNPKDIEAEFGYALDSNGAVGTICVAAPARAEIQMNIYGKSAHAGVNPEDGISAIQVAAKAIAAMKLGRIDDETTANIGKFQGGSALNVVCDFVQIEAEARSIVQEKVELQVAQMREALETTCRKYGATVEFRSEILYPAFGFHDEHEVVQLAQRAIRSLGLETRTFASGGGSDANIFNGFNIPTVNLAVGYEDIHTTKERIRAEDIVKLAQVVVAIIQETAASKK</sequence>
<feature type="region of interest" description="Disordered" evidence="14">
    <location>
        <begin position="48"/>
        <end position="90"/>
    </location>
</feature>
<evidence type="ECO:0000256" key="11">
    <source>
        <dbReference type="ARBA" id="ARBA00022833"/>
    </source>
</evidence>
<name>A0A8J4SIS1_9STRA</name>
<dbReference type="UniPathway" id="UPA00538">
    <property type="reaction ID" value="UER00592"/>
</dbReference>
<feature type="domain" description="Peripheral subunit-binding (PSBD)" evidence="16">
    <location>
        <begin position="4"/>
        <end position="41"/>
    </location>
</feature>
<dbReference type="SUPFAM" id="SSF47005">
    <property type="entry name" value="Peripheral subunit-binding domain of 2-oxo acid dehydrogenase complex"/>
    <property type="match status" value="1"/>
</dbReference>
<keyword evidence="12" id="KW-0482">Metalloprotease</keyword>
<evidence type="ECO:0000256" key="14">
    <source>
        <dbReference type="SAM" id="MobiDB-lite"/>
    </source>
</evidence>
<reference evidence="17" key="1">
    <citation type="journal article" date="2015" name="Genom Data">
        <title>Draft genome sequences of Phytophthora kernoviae and Phytophthora ramorum lineage EU2 from Scotland.</title>
        <authorList>
            <person name="Sambles C."/>
            <person name="Schlenzig A."/>
            <person name="O'Neill P."/>
            <person name="Grant M."/>
            <person name="Studholme D.J."/>
        </authorList>
    </citation>
    <scope>NUCLEOTIDE SEQUENCE</scope>
    <source>
        <strain evidence="17">00238/432</strain>
    </source>
</reference>
<dbReference type="Gene3D" id="3.30.930.10">
    <property type="entry name" value="Bira Bifunctional Protein, Domain 2"/>
    <property type="match status" value="1"/>
</dbReference>
<dbReference type="PANTHER" id="PTHR42994:SF2">
    <property type="entry name" value="PEPTIDASE"/>
    <property type="match status" value="1"/>
</dbReference>
<dbReference type="SUPFAM" id="SSF55681">
    <property type="entry name" value="Class II aaRS and biotin synthetases"/>
    <property type="match status" value="1"/>
</dbReference>
<dbReference type="InterPro" id="IPR020605">
    <property type="entry name" value="Octanoyltransferase_CS"/>
</dbReference>
<evidence type="ECO:0000256" key="9">
    <source>
        <dbReference type="ARBA" id="ARBA00022723"/>
    </source>
</evidence>
<keyword evidence="7" id="KW-0645">Protease</keyword>
<dbReference type="GO" id="GO:0046872">
    <property type="term" value="F:metal ion binding"/>
    <property type="evidence" value="ECO:0007669"/>
    <property type="project" value="UniProtKB-KW"/>
</dbReference>
<dbReference type="SUPFAM" id="SSF52777">
    <property type="entry name" value="CoA-dependent acyltransferases"/>
    <property type="match status" value="1"/>
</dbReference>
<dbReference type="Proteomes" id="UP000702964">
    <property type="component" value="Unassembled WGS sequence"/>
</dbReference>
<comment type="caution">
    <text evidence="17">The sequence shown here is derived from an EMBL/GenBank/DDBJ whole genome shotgun (WGS) entry which is preliminary data.</text>
</comment>